<accession>A0A552I7X3</accession>
<keyword evidence="2" id="KW-0540">Nuclease</keyword>
<gene>
    <name evidence="2" type="ORF">EWV77_02295</name>
</gene>
<reference evidence="2 3" key="1">
    <citation type="submission" date="2019-01" db="EMBL/GenBank/DDBJ databases">
        <title>Coherence of Microcystis species and biogeography revealed through population genomics.</title>
        <authorList>
            <person name="Perez-Carrascal O.M."/>
            <person name="Terrat Y."/>
            <person name="Giani A."/>
            <person name="Fortin N."/>
            <person name="Tromas N."/>
            <person name="Shapiro B.J."/>
        </authorList>
    </citation>
    <scope>NUCLEOTIDE SEQUENCE [LARGE SCALE GENOMIC DNA]</scope>
    <source>
        <strain evidence="2">Mv_BB_P_19951000_S68D</strain>
    </source>
</reference>
<dbReference type="InterPro" id="IPR008538">
    <property type="entry name" value="Uma2"/>
</dbReference>
<dbReference type="PANTHER" id="PTHR35400:SF1">
    <property type="entry name" value="SLR1083 PROTEIN"/>
    <property type="match status" value="1"/>
</dbReference>
<keyword evidence="2" id="KW-0378">Hydrolase</keyword>
<dbReference type="GO" id="GO:0004519">
    <property type="term" value="F:endonuclease activity"/>
    <property type="evidence" value="ECO:0007669"/>
    <property type="project" value="UniProtKB-KW"/>
</dbReference>
<dbReference type="Gene3D" id="3.90.1570.10">
    <property type="entry name" value="tt1808, chain A"/>
    <property type="match status" value="1"/>
</dbReference>
<dbReference type="InterPro" id="IPR012296">
    <property type="entry name" value="Nuclease_put_TT1808"/>
</dbReference>
<dbReference type="InterPro" id="IPR011335">
    <property type="entry name" value="Restrct_endonuc-II-like"/>
</dbReference>
<dbReference type="EMBL" id="SFAZ01000039">
    <property type="protein sequence ID" value="TRU79580.1"/>
    <property type="molecule type" value="Genomic_DNA"/>
</dbReference>
<dbReference type="PANTHER" id="PTHR35400">
    <property type="entry name" value="SLR1083 PROTEIN"/>
    <property type="match status" value="1"/>
</dbReference>
<proteinExistence type="predicted"/>
<evidence type="ECO:0000259" key="1">
    <source>
        <dbReference type="Pfam" id="PF05685"/>
    </source>
</evidence>
<evidence type="ECO:0000313" key="3">
    <source>
        <dbReference type="Proteomes" id="UP000320674"/>
    </source>
</evidence>
<keyword evidence="2" id="KW-0255">Endonuclease</keyword>
<dbReference type="CDD" id="cd06260">
    <property type="entry name" value="DUF820-like"/>
    <property type="match status" value="1"/>
</dbReference>
<protein>
    <submittedName>
        <fullName evidence="2">Uma2 family endonuclease</fullName>
    </submittedName>
</protein>
<comment type="caution">
    <text evidence="2">The sequence shown here is derived from an EMBL/GenBank/DDBJ whole genome shotgun (WGS) entry which is preliminary data.</text>
</comment>
<feature type="domain" description="Putative restriction endonuclease" evidence="1">
    <location>
        <begin position="18"/>
        <end position="176"/>
    </location>
</feature>
<name>A0A552I7X3_MICVR</name>
<dbReference type="SUPFAM" id="SSF52980">
    <property type="entry name" value="Restriction endonuclease-like"/>
    <property type="match status" value="1"/>
</dbReference>
<dbReference type="Pfam" id="PF05685">
    <property type="entry name" value="Uma2"/>
    <property type="match status" value="1"/>
</dbReference>
<evidence type="ECO:0000313" key="2">
    <source>
        <dbReference type="EMBL" id="TRU79580.1"/>
    </source>
</evidence>
<sequence>MQQLETTISTDLWIKASWEEYLEAINNFPENQGKSYYYNGYYRLEMTPIGNDHASDHAILIFAVSLYATLKNLAFNAKDNCSFRKSGYREVQPDISYYFADKANLIPYGTSIIDLNQYPPPDLVIEISKSTLNDDLGNKRLLYEELGVSEYWSVNVDYPQIFAFEIIDRGSKRIDISKVLPNLRLAVLESALQQARSKDQSQVGHWLIGSTKPVM</sequence>
<dbReference type="AlphaFoldDB" id="A0A552I7X3"/>
<organism evidence="2 3">
    <name type="scientific">Microcystis viridis Mv_BB_P_19951000_S68D</name>
    <dbReference type="NCBI Taxonomy" id="2486270"/>
    <lineage>
        <taxon>Bacteria</taxon>
        <taxon>Bacillati</taxon>
        <taxon>Cyanobacteriota</taxon>
        <taxon>Cyanophyceae</taxon>
        <taxon>Oscillatoriophycideae</taxon>
        <taxon>Chroococcales</taxon>
        <taxon>Microcystaceae</taxon>
        <taxon>Microcystis</taxon>
    </lineage>
</organism>
<dbReference type="Proteomes" id="UP000320674">
    <property type="component" value="Unassembled WGS sequence"/>
</dbReference>